<dbReference type="OrthoDB" id="9762378at2"/>
<proteinExistence type="predicted"/>
<dbReference type="PANTHER" id="PTHR48101">
    <property type="entry name" value="METHYLMALONYL-COA MUTASE, MITOCHONDRIAL-RELATED"/>
    <property type="match status" value="1"/>
</dbReference>
<feature type="domain" description="Methylmalonyl-CoA mutase alpha/beta chain catalytic" evidence="1">
    <location>
        <begin position="110"/>
        <end position="379"/>
    </location>
</feature>
<dbReference type="InterPro" id="IPR006099">
    <property type="entry name" value="MeMalonylCoA_mutase_a/b_cat"/>
</dbReference>
<dbReference type="PANTHER" id="PTHR48101:SF1">
    <property type="entry name" value="METHYLMALONYL-COA MUTASE, LARGE SUBUNIT"/>
    <property type="match status" value="1"/>
</dbReference>
<dbReference type="Gene3D" id="3.20.20.240">
    <property type="entry name" value="Methylmalonyl-CoA mutase"/>
    <property type="match status" value="1"/>
</dbReference>
<dbReference type="InterPro" id="IPR016176">
    <property type="entry name" value="Cbl-dep_enz_cat"/>
</dbReference>
<gene>
    <name evidence="2" type="ORF">FRY97_06430</name>
</gene>
<evidence type="ECO:0000313" key="3">
    <source>
        <dbReference type="Proteomes" id="UP000321580"/>
    </source>
</evidence>
<keyword evidence="3" id="KW-1185">Reference proteome</keyword>
<evidence type="ECO:0000313" key="2">
    <source>
        <dbReference type="EMBL" id="TXB65615.1"/>
    </source>
</evidence>
<dbReference type="GO" id="GO:0016866">
    <property type="term" value="F:intramolecular transferase activity"/>
    <property type="evidence" value="ECO:0007669"/>
    <property type="project" value="InterPro"/>
</dbReference>
<dbReference type="SUPFAM" id="SSF51703">
    <property type="entry name" value="Cobalamin (vitamin B12)-dependent enzymes"/>
    <property type="match status" value="1"/>
</dbReference>
<reference evidence="2 3" key="1">
    <citation type="submission" date="2019-08" db="EMBL/GenBank/DDBJ databases">
        <title>Genome of Phaeodactylibacter luteus.</title>
        <authorList>
            <person name="Bowman J.P."/>
        </authorList>
    </citation>
    <scope>NUCLEOTIDE SEQUENCE [LARGE SCALE GENOMIC DNA]</scope>
    <source>
        <strain evidence="2 3">KCTC 42180</strain>
    </source>
</reference>
<accession>A0A5C6RUF2</accession>
<name>A0A5C6RUF2_9BACT</name>
<dbReference type="AlphaFoldDB" id="A0A5C6RUF2"/>
<dbReference type="Proteomes" id="UP000321580">
    <property type="component" value="Unassembled WGS sequence"/>
</dbReference>
<sequence>MKNLLEDFQPVSKAEWLAKMEKDLKGKPLSDLQWHISETVSTPPFYHPEDMSRPAPPLLKGRSSNEWAIGEYINVKAPEDAHTALMEGLNGGVEAPLFRLYQPIGEADIALLLSGVAPEMVALNFGEYYTNKAPEALFHTFANWLNKQKAPLKNIAGSIDFDPLLDWSEPPIQTLAQLMRNCIEKMPLFRPLQVNAKTFHGGPEQVVDELAMTLAKGNAYLNALEAEGINSQAANAHLQFGLAISKSYFVEIAKLRAFRLLWANILKGHGSIGQPFITAHFAHESQDDKVNTNIIRASTQAMSAVIGGIDRLYVLPSNHVTGEPDQPFGRRIARNVQHLLKMESHLHRVADPGAGSFLIEKLTAQLAEQAWARFQELDQQQAFGF</sequence>
<protein>
    <recommendedName>
        <fullName evidence="1">Methylmalonyl-CoA mutase alpha/beta chain catalytic domain-containing protein</fullName>
    </recommendedName>
</protein>
<evidence type="ECO:0000259" key="1">
    <source>
        <dbReference type="Pfam" id="PF01642"/>
    </source>
</evidence>
<dbReference type="EMBL" id="VOOR01000009">
    <property type="protein sequence ID" value="TXB65615.1"/>
    <property type="molecule type" value="Genomic_DNA"/>
</dbReference>
<dbReference type="Pfam" id="PF01642">
    <property type="entry name" value="MM_CoA_mutase"/>
    <property type="match status" value="1"/>
</dbReference>
<comment type="caution">
    <text evidence="2">The sequence shown here is derived from an EMBL/GenBank/DDBJ whole genome shotgun (WGS) entry which is preliminary data.</text>
</comment>
<dbReference type="GO" id="GO:0031419">
    <property type="term" value="F:cobalamin binding"/>
    <property type="evidence" value="ECO:0007669"/>
    <property type="project" value="InterPro"/>
</dbReference>
<organism evidence="2 3">
    <name type="scientific">Phaeodactylibacter luteus</name>
    <dbReference type="NCBI Taxonomy" id="1564516"/>
    <lineage>
        <taxon>Bacteria</taxon>
        <taxon>Pseudomonadati</taxon>
        <taxon>Bacteroidota</taxon>
        <taxon>Saprospiria</taxon>
        <taxon>Saprospirales</taxon>
        <taxon>Haliscomenobacteraceae</taxon>
        <taxon>Phaeodactylibacter</taxon>
    </lineage>
</organism>
<dbReference type="RefSeq" id="WP_147166624.1">
    <property type="nucleotide sequence ID" value="NZ_VOOR01000009.1"/>
</dbReference>